<feature type="transmembrane region" description="Helical" evidence="1">
    <location>
        <begin position="248"/>
        <end position="267"/>
    </location>
</feature>
<feature type="transmembrane region" description="Helical" evidence="1">
    <location>
        <begin position="42"/>
        <end position="61"/>
    </location>
</feature>
<keyword evidence="3" id="KW-1185">Reference proteome</keyword>
<accession>A0A0L1J906</accession>
<feature type="transmembrane region" description="Helical" evidence="1">
    <location>
        <begin position="183"/>
        <end position="201"/>
    </location>
</feature>
<dbReference type="GeneID" id="26806384"/>
<evidence type="ECO:0000313" key="3">
    <source>
        <dbReference type="Proteomes" id="UP000037505"/>
    </source>
</evidence>
<dbReference type="Proteomes" id="UP000037505">
    <property type="component" value="Unassembled WGS sequence"/>
</dbReference>
<evidence type="ECO:0000256" key="1">
    <source>
        <dbReference type="SAM" id="Phobius"/>
    </source>
</evidence>
<feature type="transmembrane region" description="Helical" evidence="1">
    <location>
        <begin position="317"/>
        <end position="336"/>
    </location>
</feature>
<dbReference type="OrthoDB" id="4441075at2759"/>
<reference evidence="2 3" key="1">
    <citation type="submission" date="2014-06" db="EMBL/GenBank/DDBJ databases">
        <title>The Genome of the Aflatoxigenic Filamentous Fungus Aspergillus nomius.</title>
        <authorList>
            <person name="Moore M.G."/>
            <person name="Shannon B.M."/>
            <person name="Brian M.M."/>
        </authorList>
    </citation>
    <scope>NUCLEOTIDE SEQUENCE [LARGE SCALE GENOMIC DNA]</scope>
    <source>
        <strain evidence="2 3">NRRL 13137</strain>
    </source>
</reference>
<comment type="caution">
    <text evidence="2">The sequence shown here is derived from an EMBL/GenBank/DDBJ whole genome shotgun (WGS) entry which is preliminary data.</text>
</comment>
<dbReference type="AlphaFoldDB" id="A0A0L1J906"/>
<dbReference type="RefSeq" id="XP_015409152.1">
    <property type="nucleotide sequence ID" value="XM_015549837.1"/>
</dbReference>
<protein>
    <submittedName>
        <fullName evidence="2">Uncharacterized protein</fullName>
    </submittedName>
</protein>
<feature type="non-terminal residue" evidence="2">
    <location>
        <position position="1"/>
    </location>
</feature>
<gene>
    <name evidence="2" type="ORF">ANOM_004580</name>
</gene>
<proteinExistence type="predicted"/>
<keyword evidence="1" id="KW-0812">Transmembrane</keyword>
<organism evidence="2 3">
    <name type="scientific">Aspergillus nomiae NRRL (strain ATCC 15546 / NRRL 13137 / CBS 260.88 / M93)</name>
    <dbReference type="NCBI Taxonomy" id="1509407"/>
    <lineage>
        <taxon>Eukaryota</taxon>
        <taxon>Fungi</taxon>
        <taxon>Dikarya</taxon>
        <taxon>Ascomycota</taxon>
        <taxon>Pezizomycotina</taxon>
        <taxon>Eurotiomycetes</taxon>
        <taxon>Eurotiomycetidae</taxon>
        <taxon>Eurotiales</taxon>
        <taxon>Aspergillaceae</taxon>
        <taxon>Aspergillus</taxon>
        <taxon>Aspergillus subgen. Circumdati</taxon>
    </lineage>
</organism>
<name>A0A0L1J906_ASPN3</name>
<sequence length="361" mass="41158">LATDPGMADGSKPANVVYNWWVMLWMWGMQLYFVFYINTLRWIVSLLLVLTPTLWGPRMWFVLLGSSLTEQPIYIGDTVMNTMSQQDSDGRCKTWTEKRDAISDSASSASGWYGPGAYLAWLITAYATALSTIWHSKCSERHPDVNKLDGEVILAIGYPLVALCDVLLRLIRCQIDPGMTAAVFVLVSTLTIIGPLTRLSWQEDGVELEMDQPRFPNTVKEWTWKTIRFLCHTVIYTIISEPYLEHRVLLSVYILLFVTLLYSGIHGEALSDKYPYRQIVYRPRGERVAAFCVVQLVFHIVLLSISHEIWPKTDASLLDLDQIAGIFLTMTTVVYSRREGIMTLTKKFKRKRPTSEVPTDA</sequence>
<keyword evidence="1" id="KW-0472">Membrane</keyword>
<keyword evidence="1" id="KW-1133">Transmembrane helix</keyword>
<feature type="transmembrane region" description="Helical" evidence="1">
    <location>
        <begin position="288"/>
        <end position="305"/>
    </location>
</feature>
<evidence type="ECO:0000313" key="2">
    <source>
        <dbReference type="EMBL" id="KNG88229.1"/>
    </source>
</evidence>
<dbReference type="EMBL" id="JNOM01000058">
    <property type="protein sequence ID" value="KNG88229.1"/>
    <property type="molecule type" value="Genomic_DNA"/>
</dbReference>
<feature type="transmembrane region" description="Helical" evidence="1">
    <location>
        <begin position="17"/>
        <end position="35"/>
    </location>
</feature>